<sequence length="523" mass="58482">MNNYKIRLRTLITALSTGAVVLTGTMLLCIMIVFQRDSIEESTVQNNIAYARKLADTTDRYLTIAQSELRWSSGQIHDLSASDELVREADRLRLQSGFFNSVVIVNSERVVRATSPESLGLVGKILTSDASIRAVKNQVASISEPFISASGNYVVFLSQPIFSEYGVYLGYMGGTIYLKKHSMLSDILSQHFYPPETDIKIVDGNGMVVFSHDPDTVGTVENISPEIHYQLNSSQSGKLSLANNNRDYVAGFARLRQTDWSIWISGSEKEVDALVNHSVKKIVGFITLVVFFVAILMIYLGTLVATPLERLANAVKAGSSQRSDPSVLQNIKGWYYEAQELKEAVKQNLISTQTKLKAFSEQAIKDPLTGLYNRRGFEKMYESISSGKQVNIIAIDIDHFKQVNDRFGHDAGDKVLQELATLLKEICRENDFICRFGGEEFVIVIPEKKSDEVIDIAERIRKQTETTIFPFVGHLTLSAGVASSQYFGEDINELLRRADEFLYVAKRSGRNAVVSVQNKYQFN</sequence>
<dbReference type="FunFam" id="3.30.70.270:FF:000001">
    <property type="entry name" value="Diguanylate cyclase domain protein"/>
    <property type="match status" value="1"/>
</dbReference>
<feature type="transmembrane region" description="Helical" evidence="6">
    <location>
        <begin position="282"/>
        <end position="306"/>
    </location>
</feature>
<dbReference type="SMART" id="SM00267">
    <property type="entry name" value="GGDEF"/>
    <property type="match status" value="1"/>
</dbReference>
<dbReference type="Gene3D" id="3.30.450.20">
    <property type="entry name" value="PAS domain"/>
    <property type="match status" value="2"/>
</dbReference>
<feature type="transmembrane region" description="Helical" evidence="6">
    <location>
        <begin position="12"/>
        <end position="34"/>
    </location>
</feature>
<keyword evidence="6" id="KW-0812">Transmembrane</keyword>
<accession>A0A9P3PBE2</accession>
<dbReference type="GO" id="GO:1902201">
    <property type="term" value="P:negative regulation of bacterial-type flagellum-dependent cell motility"/>
    <property type="evidence" value="ECO:0007669"/>
    <property type="project" value="TreeGrafter"/>
</dbReference>
<dbReference type="InterPro" id="IPR029787">
    <property type="entry name" value="Nucleotide_cyclase"/>
</dbReference>
<dbReference type="GO" id="GO:0005886">
    <property type="term" value="C:plasma membrane"/>
    <property type="evidence" value="ECO:0007669"/>
    <property type="project" value="TreeGrafter"/>
</dbReference>
<keyword evidence="6" id="KW-1133">Transmembrane helix</keyword>
<dbReference type="EMBL" id="BQTA01000020">
    <property type="protein sequence ID" value="GKK02000.1"/>
    <property type="molecule type" value="Genomic_DNA"/>
</dbReference>
<dbReference type="InterPro" id="IPR029151">
    <property type="entry name" value="Sensor-like_sf"/>
</dbReference>
<dbReference type="PROSITE" id="PS50887">
    <property type="entry name" value="GGDEF"/>
    <property type="match status" value="1"/>
</dbReference>
<proteinExistence type="predicted"/>
<keyword evidence="6" id="KW-0472">Membrane</keyword>
<dbReference type="Pfam" id="PF00990">
    <property type="entry name" value="GGDEF"/>
    <property type="match status" value="1"/>
</dbReference>
<comment type="pathway">
    <text evidence="2">Purine metabolism; 3',5'-cyclic di-GMP biosynthesis.</text>
</comment>
<evidence type="ECO:0000313" key="8">
    <source>
        <dbReference type="EMBL" id="GKK02000.1"/>
    </source>
</evidence>
<dbReference type="GO" id="GO:0052621">
    <property type="term" value="F:diguanylate cyclase activity"/>
    <property type="evidence" value="ECO:0007669"/>
    <property type="project" value="UniProtKB-EC"/>
</dbReference>
<evidence type="ECO:0000313" key="9">
    <source>
        <dbReference type="Proteomes" id="UP001060507"/>
    </source>
</evidence>
<evidence type="ECO:0000256" key="6">
    <source>
        <dbReference type="SAM" id="Phobius"/>
    </source>
</evidence>
<protein>
    <recommendedName>
        <fullName evidence="3">diguanylate cyclase</fullName>
        <ecNumber evidence="3">2.7.7.65</ecNumber>
    </recommendedName>
</protein>
<dbReference type="CDD" id="cd01949">
    <property type="entry name" value="GGDEF"/>
    <property type="match status" value="1"/>
</dbReference>
<comment type="caution">
    <text evidence="8">The sequence shown here is derived from an EMBL/GenBank/DDBJ whole genome shotgun (WGS) entry which is preliminary data.</text>
</comment>
<dbReference type="Gene3D" id="3.30.70.270">
    <property type="match status" value="1"/>
</dbReference>
<dbReference type="Proteomes" id="UP001060507">
    <property type="component" value="Unassembled WGS sequence"/>
</dbReference>
<name>A0A9P3PBE2_KLEVA</name>
<comment type="cofactor">
    <cofactor evidence="1">
        <name>Mg(2+)</name>
        <dbReference type="ChEBI" id="CHEBI:18420"/>
    </cofactor>
</comment>
<comment type="catalytic activity">
    <reaction evidence="5">
        <text>2 GTP = 3',3'-c-di-GMP + 2 diphosphate</text>
        <dbReference type="Rhea" id="RHEA:24898"/>
        <dbReference type="ChEBI" id="CHEBI:33019"/>
        <dbReference type="ChEBI" id="CHEBI:37565"/>
        <dbReference type="ChEBI" id="CHEBI:58805"/>
        <dbReference type="EC" id="2.7.7.65"/>
    </reaction>
</comment>
<keyword evidence="4" id="KW-0547">Nucleotide-binding</keyword>
<dbReference type="InterPro" id="IPR043128">
    <property type="entry name" value="Rev_trsase/Diguanyl_cyclase"/>
</dbReference>
<evidence type="ECO:0000259" key="7">
    <source>
        <dbReference type="PROSITE" id="PS50887"/>
    </source>
</evidence>
<evidence type="ECO:0000256" key="2">
    <source>
        <dbReference type="ARBA" id="ARBA00004665"/>
    </source>
</evidence>
<evidence type="ECO:0000256" key="4">
    <source>
        <dbReference type="ARBA" id="ARBA00023134"/>
    </source>
</evidence>
<dbReference type="InterPro" id="IPR000160">
    <property type="entry name" value="GGDEF_dom"/>
</dbReference>
<evidence type="ECO:0000256" key="3">
    <source>
        <dbReference type="ARBA" id="ARBA00012528"/>
    </source>
</evidence>
<dbReference type="SUPFAM" id="SSF55073">
    <property type="entry name" value="Nucleotide cyclase"/>
    <property type="match status" value="1"/>
</dbReference>
<dbReference type="PANTHER" id="PTHR45138">
    <property type="entry name" value="REGULATORY COMPONENTS OF SENSORY TRANSDUCTION SYSTEM"/>
    <property type="match status" value="1"/>
</dbReference>
<evidence type="ECO:0000256" key="5">
    <source>
        <dbReference type="ARBA" id="ARBA00034247"/>
    </source>
</evidence>
<evidence type="ECO:0000256" key="1">
    <source>
        <dbReference type="ARBA" id="ARBA00001946"/>
    </source>
</evidence>
<dbReference type="EC" id="2.7.7.65" evidence="3"/>
<dbReference type="SUPFAM" id="SSF103190">
    <property type="entry name" value="Sensory domain-like"/>
    <property type="match status" value="1"/>
</dbReference>
<dbReference type="InterPro" id="IPR050469">
    <property type="entry name" value="Diguanylate_Cyclase"/>
</dbReference>
<dbReference type="CDD" id="cd18773">
    <property type="entry name" value="PDC1_HK_sensor"/>
    <property type="match status" value="1"/>
</dbReference>
<dbReference type="GO" id="GO:0005525">
    <property type="term" value="F:GTP binding"/>
    <property type="evidence" value="ECO:0007669"/>
    <property type="project" value="UniProtKB-KW"/>
</dbReference>
<dbReference type="PANTHER" id="PTHR45138:SF9">
    <property type="entry name" value="DIGUANYLATE CYCLASE DGCM-RELATED"/>
    <property type="match status" value="1"/>
</dbReference>
<feature type="domain" description="GGDEF" evidence="7">
    <location>
        <begin position="388"/>
        <end position="518"/>
    </location>
</feature>
<dbReference type="AlphaFoldDB" id="A0A9P3PBE2"/>
<organism evidence="8 9">
    <name type="scientific">Klebsiella variicola</name>
    <dbReference type="NCBI Taxonomy" id="244366"/>
    <lineage>
        <taxon>Bacteria</taxon>
        <taxon>Pseudomonadati</taxon>
        <taxon>Pseudomonadota</taxon>
        <taxon>Gammaproteobacteria</taxon>
        <taxon>Enterobacterales</taxon>
        <taxon>Enterobacteriaceae</taxon>
        <taxon>Klebsiella/Raoultella group</taxon>
        <taxon>Klebsiella</taxon>
        <taxon>Klebsiella pneumoniae complex</taxon>
    </lineage>
</organism>
<gene>
    <name evidence="8" type="ORF">NUKP37_46220</name>
</gene>
<dbReference type="NCBIfam" id="TIGR00254">
    <property type="entry name" value="GGDEF"/>
    <property type="match status" value="1"/>
</dbReference>
<reference evidence="8" key="1">
    <citation type="journal article" date="2022" name="J. Appl. Microbiol.">
        <title>PCR-based ORF typing of Klebsiella pneumoniae for rapid identification of global clones and transmission events.</title>
        <authorList>
            <person name="Nonogaki R."/>
            <person name="Iijima A."/>
            <person name="Kawamura K."/>
            <person name="Kayama S."/>
            <person name="Sugai M."/>
            <person name="Yagi T."/>
            <person name="Arakawa Y."/>
            <person name="Doi Y."/>
            <person name="Suzuki M."/>
        </authorList>
    </citation>
    <scope>NUCLEOTIDE SEQUENCE</scope>
    <source>
        <strain evidence="8">NUKP-37</strain>
    </source>
</reference>
<keyword evidence="4" id="KW-0342">GTP-binding</keyword>
<dbReference type="RefSeq" id="WP_110218794.1">
    <property type="nucleotide sequence ID" value="NZ_BQTA01000020.1"/>
</dbReference>
<dbReference type="GO" id="GO:0043709">
    <property type="term" value="P:cell adhesion involved in single-species biofilm formation"/>
    <property type="evidence" value="ECO:0007669"/>
    <property type="project" value="TreeGrafter"/>
</dbReference>